<sequence length="298" mass="31947">MLSRSVPVVLALATLSKALDPNYFITFGDSYSQTGFDITGEKPSAANPLGNPPLPGWTASGGLDWVGFMVTEFNASLTYSYNFASGGATVDASIVPPYDPATVLSLVDQVQLFSDNLAAKPDYAPWTPENTVAGVWMGVNDVGSSWYAENSTEINAAVVAVYFEQLQVLHDAGIRQFVLLNVPPTDKTPLMADAGEQLVTAISNFNELIESSLEDFTAANTGVTARLVDTHLPFNTAIDNPEEYGAPDATCYNEDGVSCLWFNDYHPAIAIQRLVGAQVAQVWGNDFFQCVDSAMCGS</sequence>
<dbReference type="AlphaFoldDB" id="A0A086SXB4"/>
<dbReference type="Proteomes" id="UP000029964">
    <property type="component" value="Unassembled WGS sequence"/>
</dbReference>
<dbReference type="CDD" id="cd01846">
    <property type="entry name" value="fatty_acyltransferase_like"/>
    <property type="match status" value="1"/>
</dbReference>
<accession>A0A086SXB4</accession>
<gene>
    <name evidence="3" type="ORF">ACRE_075280</name>
</gene>
<feature type="signal peptide" evidence="2">
    <location>
        <begin position="1"/>
        <end position="18"/>
    </location>
</feature>
<dbReference type="HOGENOM" id="CLU_015101_4_2_1"/>
<name>A0A086SXB4_HAPC1</name>
<dbReference type="InterPro" id="IPR050592">
    <property type="entry name" value="GDSL_lipolytic_enzyme"/>
</dbReference>
<dbReference type="InterPro" id="IPR036514">
    <property type="entry name" value="SGNH_hydro_sf"/>
</dbReference>
<dbReference type="EMBL" id="JPKY01000116">
    <property type="protein sequence ID" value="KFH41746.1"/>
    <property type="molecule type" value="Genomic_DNA"/>
</dbReference>
<evidence type="ECO:0000256" key="1">
    <source>
        <dbReference type="ARBA" id="ARBA00022729"/>
    </source>
</evidence>
<feature type="chain" id="PRO_5001815293" evidence="2">
    <location>
        <begin position="19"/>
        <end position="298"/>
    </location>
</feature>
<proteinExistence type="predicted"/>
<dbReference type="Pfam" id="PF00657">
    <property type="entry name" value="Lipase_GDSL"/>
    <property type="match status" value="1"/>
</dbReference>
<dbReference type="SUPFAM" id="SSF52266">
    <property type="entry name" value="SGNH hydrolase"/>
    <property type="match status" value="1"/>
</dbReference>
<evidence type="ECO:0000313" key="4">
    <source>
        <dbReference type="Proteomes" id="UP000029964"/>
    </source>
</evidence>
<dbReference type="PANTHER" id="PTHR45642:SF139">
    <property type="entry name" value="SGNH HYDROLASE-TYPE ESTERASE DOMAIN-CONTAINING PROTEIN"/>
    <property type="match status" value="1"/>
</dbReference>
<evidence type="ECO:0000256" key="2">
    <source>
        <dbReference type="SAM" id="SignalP"/>
    </source>
</evidence>
<keyword evidence="4" id="KW-1185">Reference proteome</keyword>
<comment type="caution">
    <text evidence="3">The sequence shown here is derived from an EMBL/GenBank/DDBJ whole genome shotgun (WGS) entry which is preliminary data.</text>
</comment>
<dbReference type="STRING" id="857340.A0A086SXB4"/>
<evidence type="ECO:0000313" key="3">
    <source>
        <dbReference type="EMBL" id="KFH41746.1"/>
    </source>
</evidence>
<keyword evidence="1 2" id="KW-0732">Signal</keyword>
<protein>
    <submittedName>
        <fullName evidence="3">Thermolabile hemolysin-like protein</fullName>
    </submittedName>
</protein>
<dbReference type="GO" id="GO:0016788">
    <property type="term" value="F:hydrolase activity, acting on ester bonds"/>
    <property type="evidence" value="ECO:0007669"/>
    <property type="project" value="InterPro"/>
</dbReference>
<dbReference type="OrthoDB" id="1600564at2759"/>
<dbReference type="Gene3D" id="3.40.50.1110">
    <property type="entry name" value="SGNH hydrolase"/>
    <property type="match status" value="1"/>
</dbReference>
<organism evidence="3 4">
    <name type="scientific">Hapsidospora chrysogenum (strain ATCC 11550 / CBS 779.69 / DSM 880 / IAM 14645 / JCM 23072 / IMI 49137)</name>
    <name type="common">Acremonium chrysogenum</name>
    <dbReference type="NCBI Taxonomy" id="857340"/>
    <lineage>
        <taxon>Eukaryota</taxon>
        <taxon>Fungi</taxon>
        <taxon>Dikarya</taxon>
        <taxon>Ascomycota</taxon>
        <taxon>Pezizomycotina</taxon>
        <taxon>Sordariomycetes</taxon>
        <taxon>Hypocreomycetidae</taxon>
        <taxon>Hypocreales</taxon>
        <taxon>Bionectriaceae</taxon>
        <taxon>Hapsidospora</taxon>
    </lineage>
</organism>
<dbReference type="InterPro" id="IPR001087">
    <property type="entry name" value="GDSL"/>
</dbReference>
<reference evidence="4" key="1">
    <citation type="journal article" date="2014" name="Genome Announc.">
        <title>Genome sequence and annotation of Acremonium chrysogenum, producer of the beta-lactam antibiotic cephalosporin C.</title>
        <authorList>
            <person name="Terfehr D."/>
            <person name="Dahlmann T.A."/>
            <person name="Specht T."/>
            <person name="Zadra I."/>
            <person name="Kuernsteiner H."/>
            <person name="Kueck U."/>
        </authorList>
    </citation>
    <scope>NUCLEOTIDE SEQUENCE [LARGE SCALE GENOMIC DNA]</scope>
    <source>
        <strain evidence="4">ATCC 11550 / CBS 779.69 / DSM 880 / IAM 14645 / JCM 23072 / IMI 49137</strain>
    </source>
</reference>
<dbReference type="PANTHER" id="PTHR45642">
    <property type="entry name" value="GDSL ESTERASE/LIPASE EXL3"/>
    <property type="match status" value="1"/>
</dbReference>